<feature type="transmembrane region" description="Helical" evidence="1">
    <location>
        <begin position="12"/>
        <end position="31"/>
    </location>
</feature>
<evidence type="ECO:0000256" key="1">
    <source>
        <dbReference type="SAM" id="Phobius"/>
    </source>
</evidence>
<keyword evidence="1" id="KW-0472">Membrane</keyword>
<dbReference type="AlphaFoldDB" id="A0A221K138"/>
<accession>A0A221K138</accession>
<evidence type="ECO:0000313" key="2">
    <source>
        <dbReference type="EMBL" id="ASM72722.1"/>
    </source>
</evidence>
<reference evidence="2 3" key="1">
    <citation type="submission" date="2017-07" db="EMBL/GenBank/DDBJ databases">
        <title>Genome Sequence of Sulfitobacter pseudonitzschiae Strain SMR1 Isolated from a culture of the Diatom Skeletonema marinoi.</title>
        <authorList>
            <person name="Topel M."/>
            <person name="Pinder M.I.M."/>
            <person name="Johansson O.N."/>
            <person name="Kourtchenko O."/>
            <person name="Godhe A."/>
            <person name="Clarke A.K."/>
        </authorList>
    </citation>
    <scope>NUCLEOTIDE SEQUENCE [LARGE SCALE GENOMIC DNA]</scope>
    <source>
        <strain evidence="2 3">SMR1</strain>
    </source>
</reference>
<evidence type="ECO:0000313" key="3">
    <source>
        <dbReference type="Proteomes" id="UP000199754"/>
    </source>
</evidence>
<gene>
    <name evidence="2" type="ORF">SULPSESMR1_01914</name>
</gene>
<sequence>MSNYIYTRNGRRPATAVTVVVVWVLLGLAMVLLDASIWVAGLGVLATLPALFDLVTARVSSLLLSDTDMGWQSGKRTGGVPLAEIQTVRLDTRLDMSIKATLIRHSGASVRLPLDVVPPAQSFEDALNARGIKVERHHFRLIG</sequence>
<keyword evidence="3" id="KW-1185">Reference proteome</keyword>
<dbReference type="EMBL" id="CP022415">
    <property type="protein sequence ID" value="ASM72722.1"/>
    <property type="molecule type" value="Genomic_DNA"/>
</dbReference>
<organism evidence="2 3">
    <name type="scientific">Pseudosulfitobacter pseudonitzschiae</name>
    <dbReference type="NCBI Taxonomy" id="1402135"/>
    <lineage>
        <taxon>Bacteria</taxon>
        <taxon>Pseudomonadati</taxon>
        <taxon>Pseudomonadota</taxon>
        <taxon>Alphaproteobacteria</taxon>
        <taxon>Rhodobacterales</taxon>
        <taxon>Roseobacteraceae</taxon>
        <taxon>Pseudosulfitobacter</taxon>
    </lineage>
</organism>
<dbReference type="OrthoDB" id="7867097at2"/>
<dbReference type="KEGG" id="spse:SULPSESMR1_01914"/>
<dbReference type="Proteomes" id="UP000199754">
    <property type="component" value="Chromosome"/>
</dbReference>
<proteinExistence type="predicted"/>
<keyword evidence="1" id="KW-0812">Transmembrane</keyword>
<keyword evidence="1" id="KW-1133">Transmembrane helix</keyword>
<protein>
    <submittedName>
        <fullName evidence="2">Uncharacterized protein</fullName>
    </submittedName>
</protein>
<name>A0A221K138_9RHOB</name>
<dbReference type="RefSeq" id="WP_089420587.1">
    <property type="nucleotide sequence ID" value="NZ_CP022415.1"/>
</dbReference>